<evidence type="ECO:0000313" key="3">
    <source>
        <dbReference type="Proteomes" id="UP000269721"/>
    </source>
</evidence>
<evidence type="ECO:0000313" key="2">
    <source>
        <dbReference type="EMBL" id="RKO83860.1"/>
    </source>
</evidence>
<protein>
    <submittedName>
        <fullName evidence="2">Uncharacterized protein</fullName>
    </submittedName>
</protein>
<evidence type="ECO:0000256" key="1">
    <source>
        <dbReference type="SAM" id="MobiDB-lite"/>
    </source>
</evidence>
<gene>
    <name evidence="2" type="ORF">BDK51DRAFT_32553</name>
</gene>
<feature type="compositionally biased region" description="Basic residues" evidence="1">
    <location>
        <begin position="65"/>
        <end position="85"/>
    </location>
</feature>
<feature type="region of interest" description="Disordered" evidence="1">
    <location>
        <begin position="50"/>
        <end position="120"/>
    </location>
</feature>
<proteinExistence type="predicted"/>
<feature type="compositionally biased region" description="Polar residues" evidence="1">
    <location>
        <begin position="96"/>
        <end position="108"/>
    </location>
</feature>
<name>A0A4P9VZZ3_9FUNG</name>
<organism evidence="2 3">
    <name type="scientific">Blyttiomyces helicus</name>
    <dbReference type="NCBI Taxonomy" id="388810"/>
    <lineage>
        <taxon>Eukaryota</taxon>
        <taxon>Fungi</taxon>
        <taxon>Fungi incertae sedis</taxon>
        <taxon>Chytridiomycota</taxon>
        <taxon>Chytridiomycota incertae sedis</taxon>
        <taxon>Chytridiomycetes</taxon>
        <taxon>Chytridiomycetes incertae sedis</taxon>
        <taxon>Blyttiomyces</taxon>
    </lineage>
</organism>
<keyword evidence="3" id="KW-1185">Reference proteome</keyword>
<dbReference type="Proteomes" id="UP000269721">
    <property type="component" value="Unassembled WGS sequence"/>
</dbReference>
<dbReference type="EMBL" id="ML000757">
    <property type="protein sequence ID" value="RKO83860.1"/>
    <property type="molecule type" value="Genomic_DNA"/>
</dbReference>
<accession>A0A4P9VZZ3</accession>
<dbReference type="AlphaFoldDB" id="A0A4P9VZZ3"/>
<sequence>MCRSKTLCFDWNSERFLTWLSNVTLAWVASGQKLDRPEIEDIAQDVSQVGHTPTMHKPPQPLHRCPTHQRSPRRPAKNPASKKKVATLSKKEHAQKTASKNTDPNQTKKPPGKKPLVEEKRALHNSIQYIKDTAKPVKENMQAEPTFLTKEGPREVDLSISTLYLELVDRLVDLAFKF</sequence>
<reference evidence="3" key="1">
    <citation type="journal article" date="2018" name="Nat. Microbiol.">
        <title>Leveraging single-cell genomics to expand the fungal tree of life.</title>
        <authorList>
            <person name="Ahrendt S.R."/>
            <person name="Quandt C.A."/>
            <person name="Ciobanu D."/>
            <person name="Clum A."/>
            <person name="Salamov A."/>
            <person name="Andreopoulos B."/>
            <person name="Cheng J.F."/>
            <person name="Woyke T."/>
            <person name="Pelin A."/>
            <person name="Henrissat B."/>
            <person name="Reynolds N.K."/>
            <person name="Benny G.L."/>
            <person name="Smith M.E."/>
            <person name="James T.Y."/>
            <person name="Grigoriev I.V."/>
        </authorList>
    </citation>
    <scope>NUCLEOTIDE SEQUENCE [LARGE SCALE GENOMIC DNA]</scope>
</reference>